<evidence type="ECO:0000313" key="3">
    <source>
        <dbReference type="EMBL" id="MDI6448300.1"/>
    </source>
</evidence>
<keyword evidence="4" id="KW-1185">Reference proteome</keyword>
<dbReference type="Pfam" id="PF22725">
    <property type="entry name" value="GFO_IDH_MocA_C3"/>
    <property type="match status" value="1"/>
</dbReference>
<feature type="domain" description="Gfo/Idh/MocA-like oxidoreductase N-terminal" evidence="1">
    <location>
        <begin position="44"/>
        <end position="160"/>
    </location>
</feature>
<dbReference type="SUPFAM" id="SSF55347">
    <property type="entry name" value="Glyceraldehyde-3-phosphate dehydrogenase-like, C-terminal domain"/>
    <property type="match status" value="1"/>
</dbReference>
<dbReference type="PANTHER" id="PTHR43818:SF5">
    <property type="entry name" value="OXIDOREDUCTASE FAMILY PROTEIN"/>
    <property type="match status" value="1"/>
</dbReference>
<protein>
    <submittedName>
        <fullName evidence="3">Gfo/Idh/MocA family oxidoreductase</fullName>
    </submittedName>
</protein>
<dbReference type="SUPFAM" id="SSF51735">
    <property type="entry name" value="NAD(P)-binding Rossmann-fold domains"/>
    <property type="match status" value="1"/>
</dbReference>
<feature type="domain" description="GFO/IDH/MocA-like oxidoreductase" evidence="2">
    <location>
        <begin position="183"/>
        <end position="315"/>
    </location>
</feature>
<dbReference type="InterPro" id="IPR000683">
    <property type="entry name" value="Gfo/Idh/MocA-like_OxRdtase_N"/>
</dbReference>
<dbReference type="InterPro" id="IPR050463">
    <property type="entry name" value="Gfo/Idh/MocA_oxidrdct_glycsds"/>
</dbReference>
<dbReference type="EMBL" id="JASCXX010000004">
    <property type="protein sequence ID" value="MDI6448300.1"/>
    <property type="molecule type" value="Genomic_DNA"/>
</dbReference>
<dbReference type="InterPro" id="IPR036291">
    <property type="entry name" value="NAD(P)-bd_dom_sf"/>
</dbReference>
<reference evidence="3" key="1">
    <citation type="submission" date="2023-05" db="EMBL/GenBank/DDBJ databases">
        <title>Anaerotaeda fermentans gen. nov., sp. nov., a novel anaerobic planctomycete of the new family within the order Sedimentisphaerales isolated from Taman Peninsula, Russia.</title>
        <authorList>
            <person name="Khomyakova M.A."/>
            <person name="Merkel A.Y."/>
            <person name="Slobodkin A.I."/>
        </authorList>
    </citation>
    <scope>NUCLEOTIDE SEQUENCE</scope>
    <source>
        <strain evidence="3">M17dextr</strain>
    </source>
</reference>
<proteinExistence type="predicted"/>
<dbReference type="Proteomes" id="UP001431776">
    <property type="component" value="Unassembled WGS sequence"/>
</dbReference>
<accession>A0AAW6TUJ2</accession>
<comment type="caution">
    <text evidence="3">The sequence shown here is derived from an EMBL/GenBank/DDBJ whole genome shotgun (WGS) entry which is preliminary data.</text>
</comment>
<dbReference type="Pfam" id="PF01408">
    <property type="entry name" value="GFO_IDH_MocA"/>
    <property type="match status" value="1"/>
</dbReference>
<dbReference type="Gene3D" id="3.40.50.720">
    <property type="entry name" value="NAD(P)-binding Rossmann-like Domain"/>
    <property type="match status" value="1"/>
</dbReference>
<dbReference type="GO" id="GO:0000166">
    <property type="term" value="F:nucleotide binding"/>
    <property type="evidence" value="ECO:0007669"/>
    <property type="project" value="InterPro"/>
</dbReference>
<dbReference type="Gene3D" id="3.30.360.10">
    <property type="entry name" value="Dihydrodipicolinate Reductase, domain 2"/>
    <property type="match status" value="1"/>
</dbReference>
<organism evidence="3 4">
    <name type="scientific">Anaerobaca lacustris</name>
    <dbReference type="NCBI Taxonomy" id="3044600"/>
    <lineage>
        <taxon>Bacteria</taxon>
        <taxon>Pseudomonadati</taxon>
        <taxon>Planctomycetota</taxon>
        <taxon>Phycisphaerae</taxon>
        <taxon>Sedimentisphaerales</taxon>
        <taxon>Anaerobacaceae</taxon>
        <taxon>Anaerobaca</taxon>
    </lineage>
</organism>
<dbReference type="PANTHER" id="PTHR43818">
    <property type="entry name" value="BCDNA.GH03377"/>
    <property type="match status" value="1"/>
</dbReference>
<sequence length="427" mass="46579">MSQSLTNDIRNLSRRRFITSSAAGMAAVLAGKSVLFAAQAKRKFRVALIGCGGRGNGALENCFEAAEILGVELEVVATHDWFKNRAVATGKKYNVPESRCFDGANGYKNLLDTNAEIVLMAASPNFRPVHFDAAVRAGKHVFMEKPVAVDPPGGRKVIAAGEIARQKGLAVVAGTQRRHQAAYQRIQHAVERGAIGEIASGAVWWCGGALWYKTRDPNESDADYMIRNWVSFTEMSGDHIVEQHVHNLDVANWYTGRTPTSALGFGGRARRKTGNQFDFFSIDFDYGDGCRIHSMCRQINGTDGGVREFFRGTQGETWGSGGLKAAKEIAVPEFPDRNPYVQEHVNLLQSIMAGNPINEAHNVATSTLTAIMGRIAAYTGKLVRWRDVVDNESSPYYNLTLKPTAEDFETGEVVAPPDDIAAVPGRA</sequence>
<evidence type="ECO:0000259" key="2">
    <source>
        <dbReference type="Pfam" id="PF22725"/>
    </source>
</evidence>
<evidence type="ECO:0000313" key="4">
    <source>
        <dbReference type="Proteomes" id="UP001431776"/>
    </source>
</evidence>
<dbReference type="PROSITE" id="PS51318">
    <property type="entry name" value="TAT"/>
    <property type="match status" value="1"/>
</dbReference>
<gene>
    <name evidence="3" type="ORF">QJ522_04530</name>
</gene>
<dbReference type="AlphaFoldDB" id="A0AAW6TUJ2"/>
<dbReference type="InterPro" id="IPR055170">
    <property type="entry name" value="GFO_IDH_MocA-like_dom"/>
</dbReference>
<dbReference type="InterPro" id="IPR006311">
    <property type="entry name" value="TAT_signal"/>
</dbReference>
<dbReference type="RefSeq" id="WP_349243708.1">
    <property type="nucleotide sequence ID" value="NZ_JASCXX010000004.1"/>
</dbReference>
<evidence type="ECO:0000259" key="1">
    <source>
        <dbReference type="Pfam" id="PF01408"/>
    </source>
</evidence>
<name>A0AAW6TUJ2_9BACT</name>